<accession>A0A8H4W9Y5</accession>
<feature type="compositionally biased region" description="Low complexity" evidence="1">
    <location>
        <begin position="238"/>
        <end position="271"/>
    </location>
</feature>
<evidence type="ECO:0000313" key="3">
    <source>
        <dbReference type="Proteomes" id="UP000566819"/>
    </source>
</evidence>
<dbReference type="Proteomes" id="UP000566819">
    <property type="component" value="Unassembled WGS sequence"/>
</dbReference>
<evidence type="ECO:0000256" key="1">
    <source>
        <dbReference type="SAM" id="MobiDB-lite"/>
    </source>
</evidence>
<comment type="caution">
    <text evidence="2">The sequence shown here is derived from an EMBL/GenBank/DDBJ whole genome shotgun (WGS) entry which is preliminary data.</text>
</comment>
<dbReference type="OrthoDB" id="3557758at2759"/>
<dbReference type="AlphaFoldDB" id="A0A8H4W9Y5"/>
<feature type="region of interest" description="Disordered" evidence="1">
    <location>
        <begin position="450"/>
        <end position="486"/>
    </location>
</feature>
<protein>
    <submittedName>
        <fullName evidence="2">Uncharacterized protein</fullName>
    </submittedName>
</protein>
<feature type="compositionally biased region" description="Polar residues" evidence="1">
    <location>
        <begin position="122"/>
        <end position="133"/>
    </location>
</feature>
<sequence>MASVPNSYPLVGYSNPPSRPPPPPTNAAPALRRFIREKSDTHRIQSATLKEVTPLAGLKPAQHRIAVEGQKEVLAKADLLLYHKEMLSLNDRPSLAEEKCGWVTADQILAPSSSAAELRSHPPQTSSLANRVASRSNTGFLQSIDEMESFERQYSLHLRGSPARPPPINISGPHRAIRYATAPVLPSQKKENVPPNPVALMRPISPAQNRAAHLPKSRTLTTMQKLTSSFSRSNLNLASTNNSRKSSASSAAPSHHGLSLSTSKSSTSLSTAFPTTAVSDITAEAIRQSMPASALPIFSDHTYIHSVLPSQMWAGRLSALYDRFSTEMVQGTLTDPKIYQKCVAPTPKGFIPPPRPSEKKAKSKDQPAKMASRYDSLDTERLQSSLYLEDDSDKRYIKAFDHLRNLCMTDEARKSLWEFQLQYARTQNNPRLLPVGGSMKDGWISRLATSMGNDRKPETGTSMGTGRRTGFSRFGKSRTDLSGTLR</sequence>
<proteinExistence type="predicted"/>
<name>A0A8H4W9Y5_9HELO</name>
<evidence type="ECO:0000313" key="2">
    <source>
        <dbReference type="EMBL" id="KAF4636299.1"/>
    </source>
</evidence>
<gene>
    <name evidence="2" type="ORF">G7Y89_g1774</name>
</gene>
<keyword evidence="3" id="KW-1185">Reference proteome</keyword>
<feature type="region of interest" description="Disordered" evidence="1">
    <location>
        <begin position="114"/>
        <end position="133"/>
    </location>
</feature>
<feature type="compositionally biased region" description="Low complexity" evidence="1">
    <location>
        <begin position="459"/>
        <end position="474"/>
    </location>
</feature>
<reference evidence="2 3" key="1">
    <citation type="submission" date="2020-03" db="EMBL/GenBank/DDBJ databases">
        <title>Draft Genome Sequence of Cudoniella acicularis.</title>
        <authorList>
            <person name="Buettner E."/>
            <person name="Kellner H."/>
        </authorList>
    </citation>
    <scope>NUCLEOTIDE SEQUENCE [LARGE SCALE GENOMIC DNA]</scope>
    <source>
        <strain evidence="2 3">DSM 108380</strain>
    </source>
</reference>
<feature type="region of interest" description="Disordered" evidence="1">
    <location>
        <begin position="345"/>
        <end position="375"/>
    </location>
</feature>
<feature type="region of interest" description="Disordered" evidence="1">
    <location>
        <begin position="231"/>
        <end position="271"/>
    </location>
</feature>
<feature type="compositionally biased region" description="Basic and acidic residues" evidence="1">
    <location>
        <begin position="356"/>
        <end position="367"/>
    </location>
</feature>
<feature type="compositionally biased region" description="Pro residues" evidence="1">
    <location>
        <begin position="17"/>
        <end position="26"/>
    </location>
</feature>
<feature type="region of interest" description="Disordered" evidence="1">
    <location>
        <begin position="1"/>
        <end position="27"/>
    </location>
</feature>
<organism evidence="2 3">
    <name type="scientific">Cudoniella acicularis</name>
    <dbReference type="NCBI Taxonomy" id="354080"/>
    <lineage>
        <taxon>Eukaryota</taxon>
        <taxon>Fungi</taxon>
        <taxon>Dikarya</taxon>
        <taxon>Ascomycota</taxon>
        <taxon>Pezizomycotina</taxon>
        <taxon>Leotiomycetes</taxon>
        <taxon>Helotiales</taxon>
        <taxon>Tricladiaceae</taxon>
        <taxon>Cudoniella</taxon>
    </lineage>
</organism>
<dbReference type="EMBL" id="JAAMPI010000072">
    <property type="protein sequence ID" value="KAF4636299.1"/>
    <property type="molecule type" value="Genomic_DNA"/>
</dbReference>